<feature type="region of interest" description="Disordered" evidence="1">
    <location>
        <begin position="160"/>
        <end position="220"/>
    </location>
</feature>
<proteinExistence type="predicted"/>
<reference evidence="3" key="1">
    <citation type="submission" date="2022-10" db="EMBL/GenBank/DDBJ databases">
        <title>Genome assembly of Pristionchus species.</title>
        <authorList>
            <person name="Yoshida K."/>
            <person name="Sommer R.J."/>
        </authorList>
    </citation>
    <scope>NUCLEOTIDE SEQUENCE [LARGE SCALE GENOMIC DNA]</scope>
    <source>
        <strain evidence="3">RS5460</strain>
    </source>
</reference>
<feature type="non-terminal residue" evidence="2">
    <location>
        <position position="1"/>
    </location>
</feature>
<evidence type="ECO:0000256" key="1">
    <source>
        <dbReference type="SAM" id="MobiDB-lite"/>
    </source>
</evidence>
<protein>
    <submittedName>
        <fullName evidence="2">Uncharacterized protein</fullName>
    </submittedName>
</protein>
<evidence type="ECO:0000313" key="3">
    <source>
        <dbReference type="Proteomes" id="UP001328107"/>
    </source>
</evidence>
<dbReference type="AlphaFoldDB" id="A0AAN4YXY4"/>
<sequence>FKNIGHLTIRFEFFVYIMDDSFFLDFVQSCNGLTLLGVNQIAADAIHAVFRSMVEGTSKCRRFKCDLLTGTFSLFLFTIGIELRKGAFFSNRDDIEVFYTIINDKEYCSIFDGNIEISISDYQIQRWCELHCLLKLHESEESLETVKNGMKALRVYPISEEGGEEEEGEVEVEEIEEELGDEEWEEEGEVVEEEEEAEIDEEEEEGEEEEEEGWDGYYEI</sequence>
<comment type="caution">
    <text evidence="2">The sequence shown here is derived from an EMBL/GenBank/DDBJ whole genome shotgun (WGS) entry which is preliminary data.</text>
</comment>
<dbReference type="EMBL" id="BTRK01000001">
    <property type="protein sequence ID" value="GMR30997.1"/>
    <property type="molecule type" value="Genomic_DNA"/>
</dbReference>
<gene>
    <name evidence="2" type="ORF">PMAYCL1PPCAC_01192</name>
</gene>
<dbReference type="Proteomes" id="UP001328107">
    <property type="component" value="Unassembled WGS sequence"/>
</dbReference>
<keyword evidence="3" id="KW-1185">Reference proteome</keyword>
<evidence type="ECO:0000313" key="2">
    <source>
        <dbReference type="EMBL" id="GMR30997.1"/>
    </source>
</evidence>
<name>A0AAN4YXY4_9BILA</name>
<accession>A0AAN4YXY4</accession>
<feature type="compositionally biased region" description="Acidic residues" evidence="1">
    <location>
        <begin position="161"/>
        <end position="214"/>
    </location>
</feature>
<organism evidence="2 3">
    <name type="scientific">Pristionchus mayeri</name>
    <dbReference type="NCBI Taxonomy" id="1317129"/>
    <lineage>
        <taxon>Eukaryota</taxon>
        <taxon>Metazoa</taxon>
        <taxon>Ecdysozoa</taxon>
        <taxon>Nematoda</taxon>
        <taxon>Chromadorea</taxon>
        <taxon>Rhabditida</taxon>
        <taxon>Rhabditina</taxon>
        <taxon>Diplogasteromorpha</taxon>
        <taxon>Diplogasteroidea</taxon>
        <taxon>Neodiplogasteridae</taxon>
        <taxon>Pristionchus</taxon>
    </lineage>
</organism>